<evidence type="ECO:0000313" key="1">
    <source>
        <dbReference type="EMBL" id="QCT70386.1"/>
    </source>
</evidence>
<protein>
    <recommendedName>
        <fullName evidence="3">Metallopeptidase family protein</fullName>
    </recommendedName>
</protein>
<sequence length="123" mass="14557">MMDIDQFETVLDAIANTLPPAFYEELNGGILLLPEAKRHPKARGDDLYIMGEYHRDSSMGRYIVIYYGSFERVYGYLSDEALKNQMEKTLRHEFRHHMESRAGMRDLEIADRMQMDDYDNRKK</sequence>
<dbReference type="Proteomes" id="UP000218387">
    <property type="component" value="Chromosome"/>
</dbReference>
<dbReference type="CDD" id="cd12953">
    <property type="entry name" value="MMP_TTHA0227"/>
    <property type="match status" value="1"/>
</dbReference>
<dbReference type="RefSeq" id="WP_058694620.1">
    <property type="nucleotide sequence ID" value="NZ_CP029487.1"/>
</dbReference>
<evidence type="ECO:0008006" key="3">
    <source>
        <dbReference type="Google" id="ProtNLM"/>
    </source>
</evidence>
<proteinExistence type="predicted"/>
<dbReference type="InterPro" id="IPR038555">
    <property type="entry name" value="Zincin_1_sf"/>
</dbReference>
<dbReference type="EMBL" id="CP029487">
    <property type="protein sequence ID" value="QCT70386.1"/>
    <property type="molecule type" value="Genomic_DNA"/>
</dbReference>
<keyword evidence="2" id="KW-1185">Reference proteome</keyword>
<gene>
    <name evidence="1" type="ORF">CPZ25_003310</name>
</gene>
<dbReference type="KEGG" id="emt:CPZ25_003310"/>
<name>A0A4V1GLN3_EUBML</name>
<dbReference type="Gene3D" id="3.30.2010.20">
    <property type="match status" value="1"/>
</dbReference>
<evidence type="ECO:0000313" key="2">
    <source>
        <dbReference type="Proteomes" id="UP000218387"/>
    </source>
</evidence>
<accession>A0A4V1GLN3</accession>
<dbReference type="AlphaFoldDB" id="A0A4V1GLN3"/>
<reference evidence="1 2" key="1">
    <citation type="submission" date="2018-05" db="EMBL/GenBank/DDBJ databases">
        <title>Genome comparison of Eubacterium sp.</title>
        <authorList>
            <person name="Feng Y."/>
            <person name="Sanchez-Andrea I."/>
            <person name="Stams A.J.M."/>
            <person name="De Vos W.M."/>
        </authorList>
    </citation>
    <scope>NUCLEOTIDE SEQUENCE [LARGE SCALE GENOMIC DNA]</scope>
    <source>
        <strain evidence="1 2">YI</strain>
    </source>
</reference>
<dbReference type="SUPFAM" id="SSF55486">
    <property type="entry name" value="Metalloproteases ('zincins'), catalytic domain"/>
    <property type="match status" value="1"/>
</dbReference>
<organism evidence="1 2">
    <name type="scientific">Eubacterium maltosivorans</name>
    <dbReference type="NCBI Taxonomy" id="2041044"/>
    <lineage>
        <taxon>Bacteria</taxon>
        <taxon>Bacillati</taxon>
        <taxon>Bacillota</taxon>
        <taxon>Clostridia</taxon>
        <taxon>Eubacteriales</taxon>
        <taxon>Eubacteriaceae</taxon>
        <taxon>Eubacterium</taxon>
    </lineage>
</organism>